<protein>
    <submittedName>
        <fullName evidence="6">Glycosyltransferase family 64, putative</fullName>
    </submittedName>
</protein>
<dbReference type="InterPro" id="IPR015338">
    <property type="entry name" value="GT64_dom"/>
</dbReference>
<feature type="non-terminal residue" evidence="6">
    <location>
        <position position="219"/>
    </location>
</feature>
<sequence>MSYPKSSRFHLLEQIIRKVNQWDFVWEIILVWNGPIDVLPDTIQRFFKESPRKPVSGDDSTTFAQRHKLRAHHKRPFFTILPQSLNRVDNRWRIAEHIDTDAILNMDDDINLHMSGAQCMLQVWRSSPSALVAIDVRSHFVHAKEGGGPHGPFGYVARDRSAGFKQYSIALPRALLTNREYYVAYDAAWRHKSDESPTKKGVKEIVDELLCDDIAFNFV</sequence>
<dbReference type="GO" id="GO:0016020">
    <property type="term" value="C:membrane"/>
    <property type="evidence" value="ECO:0007669"/>
    <property type="project" value="UniProtKB-SubCell"/>
</dbReference>
<dbReference type="OrthoDB" id="5954868at2759"/>
<dbReference type="Proteomes" id="UP000051952">
    <property type="component" value="Unassembled WGS sequence"/>
</dbReference>
<dbReference type="SUPFAM" id="SSF53448">
    <property type="entry name" value="Nucleotide-diphospho-sugar transferases"/>
    <property type="match status" value="1"/>
</dbReference>
<evidence type="ECO:0000313" key="7">
    <source>
        <dbReference type="Proteomes" id="UP000051952"/>
    </source>
</evidence>
<keyword evidence="3" id="KW-0472">Membrane</keyword>
<evidence type="ECO:0000256" key="2">
    <source>
        <dbReference type="ARBA" id="ARBA00022679"/>
    </source>
</evidence>
<dbReference type="AlphaFoldDB" id="A0A0S4IXW8"/>
<reference evidence="7" key="1">
    <citation type="submission" date="2015-09" db="EMBL/GenBank/DDBJ databases">
        <authorList>
            <consortium name="Pathogen Informatics"/>
        </authorList>
    </citation>
    <scope>NUCLEOTIDE SEQUENCE [LARGE SCALE GENOMIC DNA]</scope>
    <source>
        <strain evidence="7">Lake Konstanz</strain>
    </source>
</reference>
<dbReference type="GO" id="GO:0016757">
    <property type="term" value="F:glycosyltransferase activity"/>
    <property type="evidence" value="ECO:0007669"/>
    <property type="project" value="InterPro"/>
</dbReference>
<dbReference type="InterPro" id="IPR004263">
    <property type="entry name" value="Exostosin"/>
</dbReference>
<keyword evidence="7" id="KW-1185">Reference proteome</keyword>
<gene>
    <name evidence="6" type="ORF">BSAL_70970</name>
</gene>
<dbReference type="VEuPathDB" id="TriTrypDB:BSAL_70970"/>
<evidence type="ECO:0000313" key="6">
    <source>
        <dbReference type="EMBL" id="CUG05480.1"/>
    </source>
</evidence>
<feature type="domain" description="Glycosyl transferase 64" evidence="5">
    <location>
        <begin position="6"/>
        <end position="219"/>
    </location>
</feature>
<dbReference type="Gene3D" id="3.90.550.10">
    <property type="entry name" value="Spore Coat Polysaccharide Biosynthesis Protein SpsA, Chain A"/>
    <property type="match status" value="1"/>
</dbReference>
<evidence type="ECO:0000256" key="4">
    <source>
        <dbReference type="ARBA" id="ARBA00023157"/>
    </source>
</evidence>
<dbReference type="Pfam" id="PF09258">
    <property type="entry name" value="Glyco_transf_64"/>
    <property type="match status" value="1"/>
</dbReference>
<dbReference type="PANTHER" id="PTHR48261:SF2">
    <property type="entry name" value="ACETYLGLUCOSAMINYLTRANSFERASE"/>
    <property type="match status" value="1"/>
</dbReference>
<evidence type="ECO:0000256" key="3">
    <source>
        <dbReference type="ARBA" id="ARBA00023136"/>
    </source>
</evidence>
<name>A0A0S4IXW8_BODSA</name>
<keyword evidence="2 6" id="KW-0808">Transferase</keyword>
<evidence type="ECO:0000259" key="5">
    <source>
        <dbReference type="Pfam" id="PF09258"/>
    </source>
</evidence>
<dbReference type="InterPro" id="IPR029044">
    <property type="entry name" value="Nucleotide-diphossugar_trans"/>
</dbReference>
<proteinExistence type="predicted"/>
<dbReference type="EMBL" id="CYKH01000538">
    <property type="protein sequence ID" value="CUG05480.1"/>
    <property type="molecule type" value="Genomic_DNA"/>
</dbReference>
<comment type="subcellular location">
    <subcellularLocation>
        <location evidence="1">Membrane</location>
    </subcellularLocation>
</comment>
<evidence type="ECO:0000256" key="1">
    <source>
        <dbReference type="ARBA" id="ARBA00004370"/>
    </source>
</evidence>
<dbReference type="PANTHER" id="PTHR48261">
    <property type="entry name" value="ACETYLGLUCOSAMINYLTRANSFERASE"/>
    <property type="match status" value="1"/>
</dbReference>
<accession>A0A0S4IXW8</accession>
<organism evidence="6 7">
    <name type="scientific">Bodo saltans</name>
    <name type="common">Flagellated protozoan</name>
    <dbReference type="NCBI Taxonomy" id="75058"/>
    <lineage>
        <taxon>Eukaryota</taxon>
        <taxon>Discoba</taxon>
        <taxon>Euglenozoa</taxon>
        <taxon>Kinetoplastea</taxon>
        <taxon>Metakinetoplastina</taxon>
        <taxon>Eubodonida</taxon>
        <taxon>Bodonidae</taxon>
        <taxon>Bodo</taxon>
    </lineage>
</organism>
<keyword evidence="4" id="KW-1015">Disulfide bond</keyword>